<evidence type="ECO:0000256" key="2">
    <source>
        <dbReference type="ARBA" id="ARBA00022604"/>
    </source>
</evidence>
<evidence type="ECO:0000256" key="1">
    <source>
        <dbReference type="ARBA" id="ARBA00004906"/>
    </source>
</evidence>
<proteinExistence type="predicted"/>
<dbReference type="SMART" id="SM00969">
    <property type="entry name" value="SOCS_box"/>
    <property type="match status" value="1"/>
</dbReference>
<dbReference type="InterPro" id="IPR001496">
    <property type="entry name" value="SOCS_box"/>
</dbReference>
<keyword evidence="10" id="KW-1185">Reference proteome</keyword>
<dbReference type="AlphaFoldDB" id="M7BK17"/>
<dbReference type="SUPFAM" id="SSF158235">
    <property type="entry name" value="SOCS box-like"/>
    <property type="match status" value="1"/>
</dbReference>
<evidence type="ECO:0000256" key="3">
    <source>
        <dbReference type="ARBA" id="ARBA00022700"/>
    </source>
</evidence>
<name>M7BK17_CHEMY</name>
<keyword evidence="4" id="KW-0833">Ubl conjugation pathway</keyword>
<evidence type="ECO:0000259" key="8">
    <source>
        <dbReference type="PROSITE" id="PS50225"/>
    </source>
</evidence>
<keyword evidence="3" id="KW-0734">Signal transduction inhibitor</keyword>
<dbReference type="EMBL" id="KB540908">
    <property type="protein sequence ID" value="EMP32343.1"/>
    <property type="molecule type" value="Genomic_DNA"/>
</dbReference>
<dbReference type="PRINTS" id="PR00401">
    <property type="entry name" value="SH2DOMAIN"/>
</dbReference>
<dbReference type="SUPFAM" id="SSF55550">
    <property type="entry name" value="SH2 domain"/>
    <property type="match status" value="1"/>
</dbReference>
<evidence type="ECO:0000313" key="10">
    <source>
        <dbReference type="Proteomes" id="UP000031443"/>
    </source>
</evidence>
<dbReference type="PANTHER" id="PTHR10155">
    <property type="entry name" value="PHOSPHATIDYLINOSITOL 3-KINASE REGULATORY SUBUNIT"/>
    <property type="match status" value="1"/>
</dbReference>
<organism evidence="9 10">
    <name type="scientific">Chelonia mydas</name>
    <name type="common">Green sea-turtle</name>
    <name type="synonym">Chelonia agassizi</name>
    <dbReference type="NCBI Taxonomy" id="8469"/>
    <lineage>
        <taxon>Eukaryota</taxon>
        <taxon>Metazoa</taxon>
        <taxon>Chordata</taxon>
        <taxon>Craniata</taxon>
        <taxon>Vertebrata</taxon>
        <taxon>Euteleostomi</taxon>
        <taxon>Archelosauria</taxon>
        <taxon>Testudinata</taxon>
        <taxon>Testudines</taxon>
        <taxon>Cryptodira</taxon>
        <taxon>Durocryptodira</taxon>
        <taxon>Americhelydia</taxon>
        <taxon>Chelonioidea</taxon>
        <taxon>Cheloniidae</taxon>
        <taxon>Chelonia</taxon>
    </lineage>
</organism>
<evidence type="ECO:0000256" key="5">
    <source>
        <dbReference type="ARBA" id="ARBA00022999"/>
    </source>
</evidence>
<dbReference type="GO" id="GO:0005942">
    <property type="term" value="C:phosphatidylinositol 3-kinase complex"/>
    <property type="evidence" value="ECO:0007669"/>
    <property type="project" value="TreeGrafter"/>
</dbReference>
<dbReference type="InterPro" id="IPR036036">
    <property type="entry name" value="SOCS_box-like_dom_sf"/>
</dbReference>
<keyword evidence="2" id="KW-0341">Growth regulation</keyword>
<dbReference type="Proteomes" id="UP000031443">
    <property type="component" value="Unassembled WGS sequence"/>
</dbReference>
<gene>
    <name evidence="9" type="ORF">UY3_10555</name>
</gene>
<evidence type="ECO:0000256" key="6">
    <source>
        <dbReference type="PROSITE-ProRule" id="PRU00191"/>
    </source>
</evidence>
<dbReference type="Pfam" id="PF07525">
    <property type="entry name" value="SOCS_box"/>
    <property type="match status" value="1"/>
</dbReference>
<dbReference type="SMART" id="SM00253">
    <property type="entry name" value="SOCS"/>
    <property type="match status" value="1"/>
</dbReference>
<dbReference type="eggNOG" id="KOG4566">
    <property type="taxonomic scope" value="Eukaryota"/>
</dbReference>
<evidence type="ECO:0000256" key="4">
    <source>
        <dbReference type="ARBA" id="ARBA00022786"/>
    </source>
</evidence>
<dbReference type="PANTHER" id="PTHR10155:SF16">
    <property type="entry name" value="SUPPRESSOR OF CYTOKINE SIGNALING 2"/>
    <property type="match status" value="1"/>
</dbReference>
<dbReference type="SMART" id="SM00252">
    <property type="entry name" value="SH2"/>
    <property type="match status" value="1"/>
</dbReference>
<dbReference type="Gene3D" id="3.30.505.10">
    <property type="entry name" value="SH2 domain"/>
    <property type="match status" value="1"/>
</dbReference>
<dbReference type="PROSITE" id="PS50225">
    <property type="entry name" value="SOCS"/>
    <property type="match status" value="1"/>
</dbReference>
<dbReference type="Gene3D" id="1.10.750.20">
    <property type="entry name" value="SOCS box"/>
    <property type="match status" value="1"/>
</dbReference>
<dbReference type="STRING" id="8469.M7BK17"/>
<dbReference type="InterPro" id="IPR036860">
    <property type="entry name" value="SH2_dom_sf"/>
</dbReference>
<accession>M7BK17</accession>
<reference evidence="10" key="1">
    <citation type="journal article" date="2013" name="Nat. Genet.">
        <title>The draft genomes of soft-shell turtle and green sea turtle yield insights into the development and evolution of the turtle-specific body plan.</title>
        <authorList>
            <person name="Wang Z."/>
            <person name="Pascual-Anaya J."/>
            <person name="Zadissa A."/>
            <person name="Li W."/>
            <person name="Niimura Y."/>
            <person name="Huang Z."/>
            <person name="Li C."/>
            <person name="White S."/>
            <person name="Xiong Z."/>
            <person name="Fang D."/>
            <person name="Wang B."/>
            <person name="Ming Y."/>
            <person name="Chen Y."/>
            <person name="Zheng Y."/>
            <person name="Kuraku S."/>
            <person name="Pignatelli M."/>
            <person name="Herrero J."/>
            <person name="Beal K."/>
            <person name="Nozawa M."/>
            <person name="Li Q."/>
            <person name="Wang J."/>
            <person name="Zhang H."/>
            <person name="Yu L."/>
            <person name="Shigenobu S."/>
            <person name="Wang J."/>
            <person name="Liu J."/>
            <person name="Flicek P."/>
            <person name="Searle S."/>
            <person name="Wang J."/>
            <person name="Kuratani S."/>
            <person name="Yin Y."/>
            <person name="Aken B."/>
            <person name="Zhang G."/>
            <person name="Irie N."/>
        </authorList>
    </citation>
    <scope>NUCLEOTIDE SEQUENCE [LARGE SCALE GENOMIC DNA]</scope>
</reference>
<dbReference type="GO" id="GO:0016567">
    <property type="term" value="P:protein ubiquitination"/>
    <property type="evidence" value="ECO:0007669"/>
    <property type="project" value="UniProtKB-UniPathway"/>
</dbReference>
<protein>
    <submittedName>
        <fullName evidence="9">Suppressor of cytokine signaling 2</fullName>
    </submittedName>
</protein>
<keyword evidence="5 6" id="KW-0727">SH2 domain</keyword>
<dbReference type="GO" id="GO:0009968">
    <property type="term" value="P:negative regulation of signal transduction"/>
    <property type="evidence" value="ECO:0007669"/>
    <property type="project" value="UniProtKB-KW"/>
</dbReference>
<dbReference type="PROSITE" id="PS50001">
    <property type="entry name" value="SH2"/>
    <property type="match status" value="1"/>
</dbReference>
<comment type="pathway">
    <text evidence="1">Protein modification; protein ubiquitination.</text>
</comment>
<feature type="domain" description="SH2" evidence="7">
    <location>
        <begin position="58"/>
        <end position="174"/>
    </location>
</feature>
<dbReference type="UniPathway" id="UPA00143"/>
<evidence type="ECO:0000259" key="7">
    <source>
        <dbReference type="PROSITE" id="PS50001"/>
    </source>
</evidence>
<dbReference type="FunFam" id="1.10.750.20:FF:000002">
    <property type="entry name" value="Suppressor of cytokine signaling 2"/>
    <property type="match status" value="1"/>
</dbReference>
<feature type="domain" description="SOCS box" evidence="8">
    <location>
        <begin position="169"/>
        <end position="215"/>
    </location>
</feature>
<dbReference type="Pfam" id="PF00017">
    <property type="entry name" value="SH2"/>
    <property type="match status" value="1"/>
</dbReference>
<dbReference type="InterPro" id="IPR000980">
    <property type="entry name" value="SH2"/>
</dbReference>
<dbReference type="GO" id="GO:0035556">
    <property type="term" value="P:intracellular signal transduction"/>
    <property type="evidence" value="ECO:0007669"/>
    <property type="project" value="InterPro"/>
</dbReference>
<evidence type="ECO:0000313" key="9">
    <source>
        <dbReference type="EMBL" id="EMP32343.1"/>
    </source>
</evidence>
<dbReference type="GO" id="GO:0046935">
    <property type="term" value="F:1-phosphatidylinositol-3-kinase regulator activity"/>
    <property type="evidence" value="ECO:0007669"/>
    <property type="project" value="TreeGrafter"/>
</dbReference>
<dbReference type="GO" id="GO:0046854">
    <property type="term" value="P:phosphatidylinositol phosphate biosynthetic process"/>
    <property type="evidence" value="ECO:0007669"/>
    <property type="project" value="TreeGrafter"/>
</dbReference>
<sequence>MEHWTMKSPSAVICREKPALSVYPYGSERDGWEEARDDEDMNSAQSNCTISHLEQAGWYWGPLTAAEARRVLCPALEGSFLVRDSSSPDNLLTLSVKTSVGPTHIRICYSAGRFGLDSSVLAKPKLQSFKDAMALVQFYSLASLKQAERLGPSEQEITSLSKDPAIHLKLIKPLYVSVPALQHLCRLAINRSTRQVTALPLPGRLKDYLLKYPYLL</sequence>